<accession>A0A846X344</accession>
<name>A0A846X344_9ACTN</name>
<comment type="caution">
    <text evidence="1">The sequence shown here is derived from an EMBL/GenBank/DDBJ whole genome shotgun (WGS) entry which is preliminary data.</text>
</comment>
<dbReference type="InterPro" id="IPR015075">
    <property type="entry name" value="AtaL"/>
</dbReference>
<keyword evidence="2" id="KW-1185">Reference proteome</keyword>
<evidence type="ECO:0000313" key="2">
    <source>
        <dbReference type="Proteomes" id="UP000582646"/>
    </source>
</evidence>
<dbReference type="Proteomes" id="UP000582646">
    <property type="component" value="Unassembled WGS sequence"/>
</dbReference>
<dbReference type="InterPro" id="IPR023393">
    <property type="entry name" value="START-like_dom_sf"/>
</dbReference>
<gene>
    <name evidence="1" type="ORF">HF999_15525</name>
</gene>
<reference evidence="1 2" key="1">
    <citation type="submission" date="2020-04" db="EMBL/GenBank/DDBJ databases">
        <title>MicrobeNet Type strains.</title>
        <authorList>
            <person name="Nicholson A.C."/>
        </authorList>
    </citation>
    <scope>NUCLEOTIDE SEQUENCE [LARGE SCALE GENOMIC DNA]</scope>
    <source>
        <strain evidence="1 2">DSM 44113</strain>
    </source>
</reference>
<protein>
    <submittedName>
        <fullName evidence="1">DUF1857 family protein</fullName>
    </submittedName>
</protein>
<dbReference type="Pfam" id="PF08982">
    <property type="entry name" value="AtaL"/>
    <property type="match status" value="1"/>
</dbReference>
<dbReference type="Gene3D" id="3.30.530.20">
    <property type="match status" value="1"/>
</dbReference>
<dbReference type="SUPFAM" id="SSF55961">
    <property type="entry name" value="Bet v1-like"/>
    <property type="match status" value="1"/>
</dbReference>
<sequence length="154" mass="16668">MIFVSHAIPVNEPGSIRLSREDVWAGLVRKANNALPFVPAMSDCTVTGRLSETVFDRDIVIRGDAYTERITLEEPHRVVFTRTSGPILGVIANEIIGDGDTMELRFSFALVISGVEGGSPREKEFADGMTVDYLSAVKATLTAIRKVASGETPS</sequence>
<dbReference type="RefSeq" id="WP_168546763.1">
    <property type="nucleotide sequence ID" value="NZ_BAAAKS010000002.1"/>
</dbReference>
<proteinExistence type="predicted"/>
<dbReference type="AlphaFoldDB" id="A0A846X344"/>
<organism evidence="1 2">
    <name type="scientific">Tsukamurella spumae</name>
    <dbReference type="NCBI Taxonomy" id="44753"/>
    <lineage>
        <taxon>Bacteria</taxon>
        <taxon>Bacillati</taxon>
        <taxon>Actinomycetota</taxon>
        <taxon>Actinomycetes</taxon>
        <taxon>Mycobacteriales</taxon>
        <taxon>Tsukamurellaceae</taxon>
        <taxon>Tsukamurella</taxon>
    </lineage>
</organism>
<dbReference type="EMBL" id="JAAXOQ010000021">
    <property type="protein sequence ID" value="NKY19774.1"/>
    <property type="molecule type" value="Genomic_DNA"/>
</dbReference>
<evidence type="ECO:0000313" key="1">
    <source>
        <dbReference type="EMBL" id="NKY19774.1"/>
    </source>
</evidence>